<keyword evidence="3 5" id="KW-1133">Transmembrane helix</keyword>
<dbReference type="Gene3D" id="1.20.1250.20">
    <property type="entry name" value="MFS general substrate transporter like domains"/>
    <property type="match status" value="1"/>
</dbReference>
<dbReference type="InterPro" id="IPR036259">
    <property type="entry name" value="MFS_trans_sf"/>
</dbReference>
<evidence type="ECO:0000313" key="7">
    <source>
        <dbReference type="EMBL" id="ABS04352.1"/>
    </source>
</evidence>
<proteinExistence type="predicted"/>
<feature type="domain" description="Major facilitator superfamily (MFS) profile" evidence="6">
    <location>
        <begin position="20"/>
        <end position="418"/>
    </location>
</feature>
<evidence type="ECO:0000256" key="1">
    <source>
        <dbReference type="ARBA" id="ARBA00004651"/>
    </source>
</evidence>
<protein>
    <submittedName>
        <fullName evidence="7">Major facilitator superfamily MFS_1</fullName>
    </submittedName>
</protein>
<feature type="transmembrane region" description="Helical" evidence="5">
    <location>
        <begin position="368"/>
        <end position="388"/>
    </location>
</feature>
<dbReference type="SUPFAM" id="SSF103473">
    <property type="entry name" value="MFS general substrate transporter"/>
    <property type="match status" value="1"/>
</dbReference>
<dbReference type="Proteomes" id="UP000001116">
    <property type="component" value="Chromosome"/>
</dbReference>
<evidence type="ECO:0000256" key="5">
    <source>
        <dbReference type="SAM" id="Phobius"/>
    </source>
</evidence>
<dbReference type="GO" id="GO:0022857">
    <property type="term" value="F:transmembrane transporter activity"/>
    <property type="evidence" value="ECO:0007669"/>
    <property type="project" value="InterPro"/>
</dbReference>
<reference evidence="8" key="1">
    <citation type="journal article" date="2008" name="PLoS ONE">
        <title>Survival in nuclear waste, extreme resistance, and potential applications gleaned from the genome sequence of Kineococcus radiotolerans SRS30216.</title>
        <authorList>
            <person name="Bagwell C.E."/>
            <person name="Bhat S."/>
            <person name="Hawkins G.M."/>
            <person name="Smith B.W."/>
            <person name="Biswas T."/>
            <person name="Hoover T.R."/>
            <person name="Saunders E."/>
            <person name="Han C.S."/>
            <person name="Tsodikov O.V."/>
            <person name="Shimkets L.J."/>
        </authorList>
    </citation>
    <scope>NUCLEOTIDE SEQUENCE [LARGE SCALE GENOMIC DNA]</scope>
    <source>
        <strain evidence="8">ATCC BAA-149 / DSM 14245 / SRS30216</strain>
    </source>
</reference>
<dbReference type="GO" id="GO:0005886">
    <property type="term" value="C:plasma membrane"/>
    <property type="evidence" value="ECO:0007669"/>
    <property type="project" value="UniProtKB-SubCell"/>
</dbReference>
<feature type="transmembrane region" description="Helical" evidence="5">
    <location>
        <begin position="273"/>
        <end position="293"/>
    </location>
</feature>
<feature type="transmembrane region" description="Helical" evidence="5">
    <location>
        <begin position="332"/>
        <end position="356"/>
    </location>
</feature>
<comment type="subcellular location">
    <subcellularLocation>
        <location evidence="1">Cell membrane</location>
        <topology evidence="1">Multi-pass membrane protein</topology>
    </subcellularLocation>
</comment>
<feature type="transmembrane region" description="Helical" evidence="5">
    <location>
        <begin position="58"/>
        <end position="78"/>
    </location>
</feature>
<dbReference type="KEGG" id="kra:Krad_2887"/>
<dbReference type="Pfam" id="PF07690">
    <property type="entry name" value="MFS_1"/>
    <property type="match status" value="1"/>
</dbReference>
<dbReference type="PANTHER" id="PTHR23534">
    <property type="entry name" value="MFS PERMEASE"/>
    <property type="match status" value="1"/>
</dbReference>
<evidence type="ECO:0000256" key="4">
    <source>
        <dbReference type="ARBA" id="ARBA00023136"/>
    </source>
</evidence>
<dbReference type="PANTHER" id="PTHR23534:SF1">
    <property type="entry name" value="MAJOR FACILITATOR SUPERFAMILY PROTEIN"/>
    <property type="match status" value="1"/>
</dbReference>
<dbReference type="eggNOG" id="COG2814">
    <property type="taxonomic scope" value="Bacteria"/>
</dbReference>
<accession>A6WC13</accession>
<name>A6WC13_KINRD</name>
<dbReference type="RefSeq" id="WP_012087402.1">
    <property type="nucleotide sequence ID" value="NC_009664.2"/>
</dbReference>
<evidence type="ECO:0000256" key="2">
    <source>
        <dbReference type="ARBA" id="ARBA00022692"/>
    </source>
</evidence>
<feature type="transmembrane region" description="Helical" evidence="5">
    <location>
        <begin position="305"/>
        <end position="326"/>
    </location>
</feature>
<keyword evidence="8" id="KW-1185">Reference proteome</keyword>
<dbReference type="HOGENOM" id="CLU_047644_0_0_11"/>
<sequence length="423" mass="41688">MSANTTPPGALAHRDLQRRVVRVLVAGQVLGGLGAGATLSLGALLITRVSGSPAWSGMAATMATLGAAALAVPLARLAQARGRRTSLSTGALLAVAGAGTVVTAAVLVHLWLLLAGVLLLGSGQALNLQARFAATDLAAASRRGRDLSLVVWSTTVGAVAGPNLFEPGEAVGRALDLPSLTGGFVISAVAQALGALVYLVGLRPDPLLTATAAARAGAGVAATSTAAGERRTGGLSVLRSSPAARRAVLTVALSHAVMVALMSMTPVHLSSHGASLGLVGLTISLHVAGMYALSPLFGHLTDRLGARTTVLLGQALLLLALLLAVLGPEDTVVVTAGLVLLGLGWSASTVAGAALVSAAVSPVQRPRLQGVSDALMSLAGAVGGAAAGPVLARAGFDGLAAVLLVLVAATVLAQRERRSAAAG</sequence>
<dbReference type="AlphaFoldDB" id="A6WC13"/>
<evidence type="ECO:0000259" key="6">
    <source>
        <dbReference type="PROSITE" id="PS50850"/>
    </source>
</evidence>
<evidence type="ECO:0000313" key="8">
    <source>
        <dbReference type="Proteomes" id="UP000001116"/>
    </source>
</evidence>
<dbReference type="InterPro" id="IPR011701">
    <property type="entry name" value="MFS"/>
</dbReference>
<keyword evidence="2 5" id="KW-0812">Transmembrane</keyword>
<feature type="transmembrane region" description="Helical" evidence="5">
    <location>
        <begin position="247"/>
        <end position="267"/>
    </location>
</feature>
<evidence type="ECO:0000256" key="3">
    <source>
        <dbReference type="ARBA" id="ARBA00022989"/>
    </source>
</evidence>
<gene>
    <name evidence="7" type="ordered locus">Krad_2887</name>
</gene>
<feature type="transmembrane region" description="Helical" evidence="5">
    <location>
        <begin position="394"/>
        <end position="413"/>
    </location>
</feature>
<feature type="transmembrane region" description="Helical" evidence="5">
    <location>
        <begin position="177"/>
        <end position="201"/>
    </location>
</feature>
<organism evidence="7 8">
    <name type="scientific">Kineococcus radiotolerans (strain ATCC BAA-149 / DSM 14245 / SRS30216)</name>
    <dbReference type="NCBI Taxonomy" id="266940"/>
    <lineage>
        <taxon>Bacteria</taxon>
        <taxon>Bacillati</taxon>
        <taxon>Actinomycetota</taxon>
        <taxon>Actinomycetes</taxon>
        <taxon>Kineosporiales</taxon>
        <taxon>Kineosporiaceae</taxon>
        <taxon>Kineococcus</taxon>
    </lineage>
</organism>
<dbReference type="InterPro" id="IPR020846">
    <property type="entry name" value="MFS_dom"/>
</dbReference>
<dbReference type="EMBL" id="CP000750">
    <property type="protein sequence ID" value="ABS04352.1"/>
    <property type="molecule type" value="Genomic_DNA"/>
</dbReference>
<feature type="transmembrane region" description="Helical" evidence="5">
    <location>
        <begin position="90"/>
        <end position="112"/>
    </location>
</feature>
<keyword evidence="4 5" id="KW-0472">Membrane</keyword>
<dbReference type="PROSITE" id="PS50850">
    <property type="entry name" value="MFS"/>
    <property type="match status" value="1"/>
</dbReference>
<feature type="transmembrane region" description="Helical" evidence="5">
    <location>
        <begin position="23"/>
        <end position="46"/>
    </location>
</feature>
<dbReference type="OrthoDB" id="9776171at2"/>